<reference evidence="4 5" key="1">
    <citation type="submission" date="2018-06" db="EMBL/GenBank/DDBJ databases">
        <title>Genomic Encyclopedia of Type Strains, Phase IV (KMG-IV): sequencing the most valuable type-strain genomes for metagenomic binning, comparative biology and taxonomic classification.</title>
        <authorList>
            <person name="Goeker M."/>
        </authorList>
    </citation>
    <scope>NUCLEOTIDE SEQUENCE [LARGE SCALE GENOMIC DNA]</scope>
    <source>
        <strain evidence="4 5">DSM 25532</strain>
    </source>
</reference>
<dbReference type="Pfam" id="PF03703">
    <property type="entry name" value="bPH_2"/>
    <property type="match status" value="1"/>
</dbReference>
<sequence>MANARYFLPDHPTLKDVYSKNDLRAMLISGTLSRSDMVLDDETGHGHLLGDLLAMPYPDVTNMPRRSTSGGGPSPRPQLPPNHEFRADTPLPRPETDFRPPSQRRPAREDNFNNPDEGDEEEEDASFEDDEFAPGLDEDEPDHFDDHGVEDEEELDEDALHLNASAAGSGMPPPVQEWRPGYPNGGMMRPHLGEAETSYPEDREPEEMLYQGHPSWFAYPKSLLGIALTIAGAVVSHHLHFGMEWMLLFSSIAGLVLLFVGLDRYTCTYFITTRRVEMEYGVLGRNTREVRIRDIRAIDVQQSGWRALLGMGNLRFDSSVSAGPEVYFRNVHRPHTLKEMVRELQR</sequence>
<accession>A0A366HMU0</accession>
<feature type="region of interest" description="Disordered" evidence="1">
    <location>
        <begin position="59"/>
        <end position="205"/>
    </location>
</feature>
<comment type="caution">
    <text evidence="4">The sequence shown here is derived from an EMBL/GenBank/DDBJ whole genome shotgun (WGS) entry which is preliminary data.</text>
</comment>
<proteinExistence type="predicted"/>
<evidence type="ECO:0000259" key="3">
    <source>
        <dbReference type="Pfam" id="PF03703"/>
    </source>
</evidence>
<evidence type="ECO:0000256" key="1">
    <source>
        <dbReference type="SAM" id="MobiDB-lite"/>
    </source>
</evidence>
<name>A0A366HMU0_9BACT</name>
<feature type="transmembrane region" description="Helical" evidence="2">
    <location>
        <begin position="218"/>
        <end position="239"/>
    </location>
</feature>
<gene>
    <name evidence="4" type="ORF">DES53_104288</name>
</gene>
<feature type="domain" description="YdbS-like PH" evidence="3">
    <location>
        <begin position="265"/>
        <end position="339"/>
    </location>
</feature>
<organism evidence="4 5">
    <name type="scientific">Roseimicrobium gellanilyticum</name>
    <dbReference type="NCBI Taxonomy" id="748857"/>
    <lineage>
        <taxon>Bacteria</taxon>
        <taxon>Pseudomonadati</taxon>
        <taxon>Verrucomicrobiota</taxon>
        <taxon>Verrucomicrobiia</taxon>
        <taxon>Verrucomicrobiales</taxon>
        <taxon>Verrucomicrobiaceae</taxon>
        <taxon>Roseimicrobium</taxon>
    </lineage>
</organism>
<evidence type="ECO:0000313" key="4">
    <source>
        <dbReference type="EMBL" id="RBP44467.1"/>
    </source>
</evidence>
<dbReference type="AlphaFoldDB" id="A0A366HMU0"/>
<keyword evidence="5" id="KW-1185">Reference proteome</keyword>
<dbReference type="Proteomes" id="UP000253426">
    <property type="component" value="Unassembled WGS sequence"/>
</dbReference>
<keyword evidence="2" id="KW-1133">Transmembrane helix</keyword>
<protein>
    <submittedName>
        <fullName evidence="4">PH (Pleckstrin Homology) domain-containing protein</fullName>
    </submittedName>
</protein>
<keyword evidence="2" id="KW-0472">Membrane</keyword>
<dbReference type="InterPro" id="IPR005182">
    <property type="entry name" value="YdbS-like_PH"/>
</dbReference>
<evidence type="ECO:0000313" key="5">
    <source>
        <dbReference type="Proteomes" id="UP000253426"/>
    </source>
</evidence>
<feature type="compositionally biased region" description="Acidic residues" evidence="1">
    <location>
        <begin position="116"/>
        <end position="157"/>
    </location>
</feature>
<keyword evidence="2" id="KW-0812">Transmembrane</keyword>
<dbReference type="RefSeq" id="WP_170157101.1">
    <property type="nucleotide sequence ID" value="NZ_QNRR01000004.1"/>
</dbReference>
<feature type="transmembrane region" description="Helical" evidence="2">
    <location>
        <begin position="245"/>
        <end position="265"/>
    </location>
</feature>
<evidence type="ECO:0000256" key="2">
    <source>
        <dbReference type="SAM" id="Phobius"/>
    </source>
</evidence>
<dbReference type="EMBL" id="QNRR01000004">
    <property type="protein sequence ID" value="RBP44467.1"/>
    <property type="molecule type" value="Genomic_DNA"/>
</dbReference>